<dbReference type="InterPro" id="IPR012682">
    <property type="entry name" value="Tscrpt_reg_Myc_N"/>
</dbReference>
<protein>
    <recommendedName>
        <fullName evidence="2">Transcription regulator Myc N-terminal domain-containing protein</fullName>
    </recommendedName>
</protein>
<feature type="region of interest" description="Disordered" evidence="1">
    <location>
        <begin position="34"/>
        <end position="64"/>
    </location>
</feature>
<gene>
    <name evidence="3" type="ORF">J1605_021569</name>
</gene>
<evidence type="ECO:0000259" key="2">
    <source>
        <dbReference type="Pfam" id="PF01056"/>
    </source>
</evidence>
<accession>A0AB34HDL5</accession>
<organism evidence="3 4">
    <name type="scientific">Eschrichtius robustus</name>
    <name type="common">California gray whale</name>
    <name type="synonym">Eschrichtius gibbosus</name>
    <dbReference type="NCBI Taxonomy" id="9764"/>
    <lineage>
        <taxon>Eukaryota</taxon>
        <taxon>Metazoa</taxon>
        <taxon>Chordata</taxon>
        <taxon>Craniata</taxon>
        <taxon>Vertebrata</taxon>
        <taxon>Euteleostomi</taxon>
        <taxon>Mammalia</taxon>
        <taxon>Eutheria</taxon>
        <taxon>Laurasiatheria</taxon>
        <taxon>Artiodactyla</taxon>
        <taxon>Whippomorpha</taxon>
        <taxon>Cetacea</taxon>
        <taxon>Mysticeti</taxon>
        <taxon>Eschrichtiidae</taxon>
        <taxon>Eschrichtius</taxon>
    </lineage>
</organism>
<dbReference type="Pfam" id="PF01056">
    <property type="entry name" value="Myc_N"/>
    <property type="match status" value="1"/>
</dbReference>
<evidence type="ECO:0000256" key="1">
    <source>
        <dbReference type="SAM" id="MobiDB-lite"/>
    </source>
</evidence>
<sequence>MAGGGDHKALSTSGEDTLSDSVHTCLIMRINPHLVLKDDEDDEEEDEEEEIDVVTVEKRRSSSNSKAPHFLSYEVGGIAMDITNGQIMLKFRIESKSFSPACEAAFTWATSSITPAPPQTPLFPATPGTLSHL</sequence>
<evidence type="ECO:0000313" key="4">
    <source>
        <dbReference type="Proteomes" id="UP001159641"/>
    </source>
</evidence>
<reference evidence="3 4" key="1">
    <citation type="submission" date="2022-11" db="EMBL/GenBank/DDBJ databases">
        <title>Whole genome sequence of Eschrichtius robustus ER-17-0199.</title>
        <authorList>
            <person name="Bruniche-Olsen A."/>
            <person name="Black A.N."/>
            <person name="Fields C.J."/>
            <person name="Walden K."/>
            <person name="Dewoody J.A."/>
        </authorList>
    </citation>
    <scope>NUCLEOTIDE SEQUENCE [LARGE SCALE GENOMIC DNA]</scope>
    <source>
        <strain evidence="3">ER-17-0199</strain>
        <tissue evidence="3">Blubber</tissue>
    </source>
</reference>
<dbReference type="GO" id="GO:0003700">
    <property type="term" value="F:DNA-binding transcription factor activity"/>
    <property type="evidence" value="ECO:0007669"/>
    <property type="project" value="InterPro"/>
</dbReference>
<feature type="domain" description="Transcription regulator Myc N-terminal" evidence="2">
    <location>
        <begin position="5"/>
        <end position="70"/>
    </location>
</feature>
<evidence type="ECO:0000313" key="3">
    <source>
        <dbReference type="EMBL" id="KAJ8789871.1"/>
    </source>
</evidence>
<dbReference type="EMBL" id="JAIQCJ010001387">
    <property type="protein sequence ID" value="KAJ8789871.1"/>
    <property type="molecule type" value="Genomic_DNA"/>
</dbReference>
<keyword evidence="4" id="KW-1185">Reference proteome</keyword>
<proteinExistence type="predicted"/>
<feature type="compositionally biased region" description="Acidic residues" evidence="1">
    <location>
        <begin position="38"/>
        <end position="52"/>
    </location>
</feature>
<dbReference type="AlphaFoldDB" id="A0AB34HDL5"/>
<name>A0AB34HDL5_ESCRO</name>
<comment type="caution">
    <text evidence="3">The sequence shown here is derived from an EMBL/GenBank/DDBJ whole genome shotgun (WGS) entry which is preliminary data.</text>
</comment>
<dbReference type="Proteomes" id="UP001159641">
    <property type="component" value="Unassembled WGS sequence"/>
</dbReference>